<keyword evidence="3" id="KW-0441">Lipid A biosynthesis</keyword>
<evidence type="ECO:0000256" key="2">
    <source>
        <dbReference type="ARBA" id="ARBA00022516"/>
    </source>
</evidence>
<dbReference type="EC" id="2.4.1.182" evidence="1"/>
<reference evidence="8" key="1">
    <citation type="submission" date="2018-05" db="EMBL/GenBank/DDBJ databases">
        <authorList>
            <person name="Lanie J.A."/>
            <person name="Ng W.-L."/>
            <person name="Kazmierczak K.M."/>
            <person name="Andrzejewski T.M."/>
            <person name="Davidsen T.M."/>
            <person name="Wayne K.J."/>
            <person name="Tettelin H."/>
            <person name="Glass J.I."/>
            <person name="Rusch D."/>
            <person name="Podicherti R."/>
            <person name="Tsui H.-C.T."/>
            <person name="Winkler M.E."/>
        </authorList>
    </citation>
    <scope>NUCLEOTIDE SEQUENCE</scope>
</reference>
<dbReference type="InterPro" id="IPR003835">
    <property type="entry name" value="Glyco_trans_19"/>
</dbReference>
<feature type="non-terminal residue" evidence="8">
    <location>
        <position position="190"/>
    </location>
</feature>
<feature type="non-terminal residue" evidence="8">
    <location>
        <position position="1"/>
    </location>
</feature>
<evidence type="ECO:0000256" key="5">
    <source>
        <dbReference type="ARBA" id="ARBA00022679"/>
    </source>
</evidence>
<keyword evidence="2" id="KW-0444">Lipid biosynthesis</keyword>
<evidence type="ECO:0000256" key="6">
    <source>
        <dbReference type="ARBA" id="ARBA00023098"/>
    </source>
</evidence>
<keyword evidence="5" id="KW-0808">Transferase</keyword>
<sequence>VLRIFIIAGETSGDRLAAGLIKAVHAIQPDVEFQGVAGPEMISAGCKPCCDSSELAVMGIFEVLRDLPRLRRLMADLEEQILRNPPDVFVGVDAPEFNLRLERRLRAAGILTVHYVSPQVWAWRSRRVKGLRAACDLVLCLLPFEAAYLERHGIAAQFIGHPLADEIPNQVNPTAAREELGLGPGPVVGL</sequence>
<dbReference type="PANTHER" id="PTHR30372">
    <property type="entry name" value="LIPID-A-DISACCHARIDE SYNTHASE"/>
    <property type="match status" value="1"/>
</dbReference>
<dbReference type="SUPFAM" id="SSF53756">
    <property type="entry name" value="UDP-Glycosyltransferase/glycogen phosphorylase"/>
    <property type="match status" value="1"/>
</dbReference>
<accession>A0A381XXW4</accession>
<dbReference type="GO" id="GO:0009245">
    <property type="term" value="P:lipid A biosynthetic process"/>
    <property type="evidence" value="ECO:0007669"/>
    <property type="project" value="UniProtKB-KW"/>
</dbReference>
<organism evidence="8">
    <name type="scientific">marine metagenome</name>
    <dbReference type="NCBI Taxonomy" id="408172"/>
    <lineage>
        <taxon>unclassified sequences</taxon>
        <taxon>metagenomes</taxon>
        <taxon>ecological metagenomes</taxon>
    </lineage>
</organism>
<dbReference type="GO" id="GO:0016020">
    <property type="term" value="C:membrane"/>
    <property type="evidence" value="ECO:0007669"/>
    <property type="project" value="GOC"/>
</dbReference>
<evidence type="ECO:0000256" key="3">
    <source>
        <dbReference type="ARBA" id="ARBA00022556"/>
    </source>
</evidence>
<protein>
    <recommendedName>
        <fullName evidence="1">lipid-A-disaccharide synthase</fullName>
        <ecNumber evidence="1">2.4.1.182</ecNumber>
    </recommendedName>
</protein>
<evidence type="ECO:0000256" key="7">
    <source>
        <dbReference type="ARBA" id="ARBA00048975"/>
    </source>
</evidence>
<dbReference type="GO" id="GO:0005543">
    <property type="term" value="F:phospholipid binding"/>
    <property type="evidence" value="ECO:0007669"/>
    <property type="project" value="TreeGrafter"/>
</dbReference>
<dbReference type="GO" id="GO:0008915">
    <property type="term" value="F:lipid-A-disaccharide synthase activity"/>
    <property type="evidence" value="ECO:0007669"/>
    <property type="project" value="UniProtKB-EC"/>
</dbReference>
<evidence type="ECO:0000313" key="8">
    <source>
        <dbReference type="EMBL" id="SVA69619.1"/>
    </source>
</evidence>
<gene>
    <name evidence="8" type="ORF">METZ01_LOCUS122473</name>
</gene>
<evidence type="ECO:0000256" key="4">
    <source>
        <dbReference type="ARBA" id="ARBA00022676"/>
    </source>
</evidence>
<dbReference type="Pfam" id="PF02684">
    <property type="entry name" value="LpxB"/>
    <property type="match status" value="1"/>
</dbReference>
<dbReference type="AlphaFoldDB" id="A0A381XXW4"/>
<keyword evidence="6" id="KW-0443">Lipid metabolism</keyword>
<proteinExistence type="predicted"/>
<dbReference type="EMBL" id="UINC01016783">
    <property type="protein sequence ID" value="SVA69619.1"/>
    <property type="molecule type" value="Genomic_DNA"/>
</dbReference>
<comment type="catalytic activity">
    <reaction evidence="7">
        <text>a lipid X + a UDP-2-N,3-O-bis[(3R)-3-hydroxyacyl]-alpha-D-glucosamine = a lipid A disaccharide + UDP + H(+)</text>
        <dbReference type="Rhea" id="RHEA:67828"/>
        <dbReference type="ChEBI" id="CHEBI:15378"/>
        <dbReference type="ChEBI" id="CHEBI:58223"/>
        <dbReference type="ChEBI" id="CHEBI:137748"/>
        <dbReference type="ChEBI" id="CHEBI:176338"/>
        <dbReference type="ChEBI" id="CHEBI:176343"/>
        <dbReference type="EC" id="2.4.1.182"/>
    </reaction>
</comment>
<keyword evidence="4" id="KW-0328">Glycosyltransferase</keyword>
<dbReference type="PANTHER" id="PTHR30372:SF4">
    <property type="entry name" value="LIPID-A-DISACCHARIDE SYNTHASE, MITOCHONDRIAL-RELATED"/>
    <property type="match status" value="1"/>
</dbReference>
<name>A0A381XXW4_9ZZZZ</name>
<evidence type="ECO:0000256" key="1">
    <source>
        <dbReference type="ARBA" id="ARBA00012687"/>
    </source>
</evidence>